<dbReference type="Pfam" id="PF01926">
    <property type="entry name" value="MMR_HSR1"/>
    <property type="match status" value="1"/>
</dbReference>
<dbReference type="InterPro" id="IPR006073">
    <property type="entry name" value="GTP-bd"/>
</dbReference>
<proteinExistence type="inferred from homology"/>
<evidence type="ECO:0000256" key="2">
    <source>
        <dbReference type="ARBA" id="ARBA00022741"/>
    </source>
</evidence>
<keyword evidence="4 5" id="KW-0342">GTP-binding</keyword>
<evidence type="ECO:0000256" key="3">
    <source>
        <dbReference type="ARBA" id="ARBA00022842"/>
    </source>
</evidence>
<keyword evidence="2 5" id="KW-0547">Nucleotide-binding</keyword>
<dbReference type="InterPro" id="IPR032305">
    <property type="entry name" value="GTP-bd_M"/>
</dbReference>
<dbReference type="InterPro" id="IPR016496">
    <property type="entry name" value="GTPase_HflX"/>
</dbReference>
<evidence type="ECO:0000259" key="6">
    <source>
        <dbReference type="PROSITE" id="PS51705"/>
    </source>
</evidence>
<dbReference type="PROSITE" id="PS51705">
    <property type="entry name" value="G_HFLX"/>
    <property type="match status" value="1"/>
</dbReference>
<evidence type="ECO:0000256" key="5">
    <source>
        <dbReference type="HAMAP-Rule" id="MF_00900"/>
    </source>
</evidence>
<comment type="similarity">
    <text evidence="5">Belongs to the TRAFAC class OBG-HflX-like GTPase superfamily. HflX GTPase family.</text>
</comment>
<accession>A0ABS6EL32</accession>
<evidence type="ECO:0000313" key="7">
    <source>
        <dbReference type="EMBL" id="MBU5485512.1"/>
    </source>
</evidence>
<reference evidence="7 8" key="1">
    <citation type="submission" date="2021-06" db="EMBL/GenBank/DDBJ databases">
        <authorList>
            <person name="Sun Q."/>
            <person name="Li D."/>
        </authorList>
    </citation>
    <scope>NUCLEOTIDE SEQUENCE [LARGE SCALE GENOMIC DNA]</scope>
    <source>
        <strain evidence="7 8">MSJ-11</strain>
    </source>
</reference>
<keyword evidence="1" id="KW-0479">Metal-binding</keyword>
<dbReference type="InterPro" id="IPR005225">
    <property type="entry name" value="Small_GTP-bd"/>
</dbReference>
<dbReference type="CDD" id="cd01878">
    <property type="entry name" value="HflX"/>
    <property type="match status" value="1"/>
</dbReference>
<dbReference type="Pfam" id="PF16360">
    <property type="entry name" value="GTP-bdg_M"/>
    <property type="match status" value="1"/>
</dbReference>
<dbReference type="NCBIfam" id="TIGR00231">
    <property type="entry name" value="small_GTP"/>
    <property type="match status" value="1"/>
</dbReference>
<dbReference type="InterPro" id="IPR025121">
    <property type="entry name" value="GTPase_HflX_N"/>
</dbReference>
<protein>
    <recommendedName>
        <fullName evidence="5">GTPase HflX</fullName>
    </recommendedName>
    <alternativeName>
        <fullName evidence="5">GTP-binding protein HflX</fullName>
    </alternativeName>
</protein>
<evidence type="ECO:0000256" key="1">
    <source>
        <dbReference type="ARBA" id="ARBA00022723"/>
    </source>
</evidence>
<keyword evidence="3" id="KW-0460">Magnesium</keyword>
<dbReference type="PANTHER" id="PTHR10229:SF0">
    <property type="entry name" value="GTP-BINDING PROTEIN 6-RELATED"/>
    <property type="match status" value="1"/>
</dbReference>
<name>A0ABS6EL32_9CLOT</name>
<dbReference type="InterPro" id="IPR030394">
    <property type="entry name" value="G_HFLX_dom"/>
</dbReference>
<dbReference type="EMBL" id="JAHLQF010000003">
    <property type="protein sequence ID" value="MBU5485512.1"/>
    <property type="molecule type" value="Genomic_DNA"/>
</dbReference>
<dbReference type="PANTHER" id="PTHR10229">
    <property type="entry name" value="GTP-BINDING PROTEIN HFLX"/>
    <property type="match status" value="1"/>
</dbReference>
<dbReference type="Pfam" id="PF13167">
    <property type="entry name" value="GTP-bdg_N"/>
    <property type="match status" value="1"/>
</dbReference>
<comment type="subunit">
    <text evidence="5">Monomer. Associates with the 50S ribosomal subunit.</text>
</comment>
<sequence length="592" mass="67291">MIKGNIEGVKDSILEKLERLYDLKISRDEVFSYELMTEIAQITCELKREVSVAIDRKGNVTSIALGDSTSVEMPVIDIKEKRLSGIRIIHTHPNGNSRLSALDTSALVKLKLDCIAAIGVDESGTTDITFGFCDVENNILVYEMSNKLSVEEAIEYDLLDKIKYIEEILEINDIEEDNSERAILVGVESEESLEELEELAKACNVSVVDRVLQKRNKLDSAFYVGKGKVEEIAMLRQGRGANVVIFDDELSSSQVRNLEDFIGVKVIDRTTLILEIFAKRAKSRDGKIQVELAQLKYRLSRLMGLGTVLSRMGGGIGTKGPGEKKLETDRRHIKERIYDLTKELEKIKKIRETQRDSRNEIPKVSLVGYTNAGKSTLRNIIYNTFPVKEGVQKENVFEADMLFATLDTTTRAILLTDNRVVTLTDTVGFIRKLPHDLVEAFKSTLEEVIYSQLLLHVIDISSENYEEQIEAVNKVLMELESLDKPTILVLNKVDKISEEELMEIRENFKGKEYIEVSAKERTNIKELINMIEEKLPNKLIKVEYLIPYTDGATVSYLHSNSIVNYEEYREDGTYINAEVNEKIYNKCKDYII</sequence>
<dbReference type="RefSeq" id="WP_216440051.1">
    <property type="nucleotide sequence ID" value="NZ_JAHLQF010000003.1"/>
</dbReference>
<comment type="caution">
    <text evidence="7">The sequence shown here is derived from an EMBL/GenBank/DDBJ whole genome shotgun (WGS) entry which is preliminary data.</text>
</comment>
<comment type="function">
    <text evidence="5">GTPase that associates with the 50S ribosomal subunit and may have a role during protein synthesis or ribosome biogenesis.</text>
</comment>
<dbReference type="HAMAP" id="MF_00900">
    <property type="entry name" value="GTPase_HflX"/>
    <property type="match status" value="1"/>
</dbReference>
<keyword evidence="8" id="KW-1185">Reference proteome</keyword>
<gene>
    <name evidence="5 7" type="primary">hflX</name>
    <name evidence="7" type="ORF">KQI86_14415</name>
</gene>
<dbReference type="NCBIfam" id="TIGR03156">
    <property type="entry name" value="GTP_HflX"/>
    <property type="match status" value="1"/>
</dbReference>
<organism evidence="7 8">
    <name type="scientific">Clostridium mobile</name>
    <dbReference type="NCBI Taxonomy" id="2841512"/>
    <lineage>
        <taxon>Bacteria</taxon>
        <taxon>Bacillati</taxon>
        <taxon>Bacillota</taxon>
        <taxon>Clostridia</taxon>
        <taxon>Eubacteriales</taxon>
        <taxon>Clostridiaceae</taxon>
        <taxon>Clostridium</taxon>
    </lineage>
</organism>
<keyword evidence="5" id="KW-0963">Cytoplasm</keyword>
<evidence type="ECO:0000313" key="8">
    <source>
        <dbReference type="Proteomes" id="UP000726170"/>
    </source>
</evidence>
<dbReference type="Proteomes" id="UP000726170">
    <property type="component" value="Unassembled WGS sequence"/>
</dbReference>
<evidence type="ECO:0000256" key="4">
    <source>
        <dbReference type="ARBA" id="ARBA00023134"/>
    </source>
</evidence>
<feature type="domain" description="Hflx-type G" evidence="6">
    <location>
        <begin position="362"/>
        <end position="539"/>
    </location>
</feature>
<comment type="subcellular location">
    <subcellularLocation>
        <location evidence="5">Cytoplasm</location>
    </subcellularLocation>
    <text evidence="5">May associate with membranes.</text>
</comment>